<proteinExistence type="predicted"/>
<organism evidence="2 3">
    <name type="scientific">Chromobacterium amazonense</name>
    <dbReference type="NCBI Taxonomy" id="1382803"/>
    <lineage>
        <taxon>Bacteria</taxon>
        <taxon>Pseudomonadati</taxon>
        <taxon>Pseudomonadota</taxon>
        <taxon>Betaproteobacteria</taxon>
        <taxon>Neisseriales</taxon>
        <taxon>Chromobacteriaceae</taxon>
        <taxon>Chromobacterium</taxon>
    </lineage>
</organism>
<evidence type="ECO:0000256" key="1">
    <source>
        <dbReference type="SAM" id="Phobius"/>
    </source>
</evidence>
<dbReference type="RefSeq" id="WP_307912595.1">
    <property type="nucleotide sequence ID" value="NZ_JAVFJF020000003.1"/>
</dbReference>
<evidence type="ECO:0000313" key="3">
    <source>
        <dbReference type="Proteomes" id="UP001224516"/>
    </source>
</evidence>
<keyword evidence="3" id="KW-1185">Reference proteome</keyword>
<evidence type="ECO:0008006" key="4">
    <source>
        <dbReference type="Google" id="ProtNLM"/>
    </source>
</evidence>
<dbReference type="EMBL" id="JAVFJF020000003">
    <property type="protein sequence ID" value="MEJ8673606.1"/>
    <property type="molecule type" value="Genomic_DNA"/>
</dbReference>
<sequence length="198" mass="22378">MSPKSGIWPRCRRALAWPLALLLAAVIVFEEYAWDELAAAVAWLAKWPPLSALERRIAASSSRVALALFLVPALALLPVKLAALFLIEQGHALLGLAVIVLAKLGGTALVARLFTLTRPALMEVPWFVRLYDGFHRCRAWVFERLHASLPWRWTRIVLFKLRRRLSQPSALSRLVRRAARKWRNKMDAGGRHHGGVRK</sequence>
<feature type="transmembrane region" description="Helical" evidence="1">
    <location>
        <begin position="93"/>
        <end position="114"/>
    </location>
</feature>
<keyword evidence="1" id="KW-0812">Transmembrane</keyword>
<reference evidence="2 3" key="1">
    <citation type="submission" date="2023-12" db="EMBL/GenBank/DDBJ databases">
        <title>Evaluation and characterization of a potential secondary metabolite violacein from indigenous Chromobacterium amazonense SAM215.</title>
        <authorList>
            <person name="Tarafdar M.R."/>
            <person name="Abedin S.M."/>
            <person name="Atiqua A."/>
            <person name="Saha A."/>
            <person name="Khan S.N."/>
        </authorList>
    </citation>
    <scope>NUCLEOTIDE SEQUENCE [LARGE SCALE GENOMIC DNA]</scope>
    <source>
        <strain evidence="2 3">SAM215</strain>
    </source>
</reference>
<protein>
    <recommendedName>
        <fullName evidence="4">Transmembrane protein</fullName>
    </recommendedName>
</protein>
<evidence type="ECO:0000313" key="2">
    <source>
        <dbReference type="EMBL" id="MEJ8673606.1"/>
    </source>
</evidence>
<comment type="caution">
    <text evidence="2">The sequence shown here is derived from an EMBL/GenBank/DDBJ whole genome shotgun (WGS) entry which is preliminary data.</text>
</comment>
<keyword evidence="1" id="KW-1133">Transmembrane helix</keyword>
<accession>A0ABU8UXI2</accession>
<name>A0ABU8UXI2_9NEIS</name>
<gene>
    <name evidence="2" type="ORF">QCL97_002620</name>
</gene>
<dbReference type="Proteomes" id="UP001224516">
    <property type="component" value="Unassembled WGS sequence"/>
</dbReference>
<feature type="transmembrane region" description="Helical" evidence="1">
    <location>
        <begin position="64"/>
        <end position="86"/>
    </location>
</feature>
<keyword evidence="1" id="KW-0472">Membrane</keyword>